<gene>
    <name evidence="2" type="ORF">DesU5LDRAFT_2589</name>
</gene>
<dbReference type="OrthoDB" id="9814800at2"/>
<reference evidence="2" key="1">
    <citation type="submission" date="2011-11" db="EMBL/GenBank/DDBJ databases">
        <title>Improved High-Quality Draft sequence of Desulfovibrio sp. U5L.</title>
        <authorList>
            <consortium name="US DOE Joint Genome Institute"/>
            <person name="Lucas S."/>
            <person name="Han J."/>
            <person name="Lapidus A."/>
            <person name="Cheng J.-F."/>
            <person name="Goodwin L."/>
            <person name="Pitluck S."/>
            <person name="Peters L."/>
            <person name="Ovchinnikova G."/>
            <person name="Held B."/>
            <person name="Detter J.C."/>
            <person name="Han C."/>
            <person name="Tapia R."/>
            <person name="Land M."/>
            <person name="Hauser L."/>
            <person name="Kyrpides N."/>
            <person name="Ivanova N."/>
            <person name="Pagani I."/>
            <person name="Gabster J."/>
            <person name="Walker C."/>
            <person name="Stolyar S."/>
            <person name="Stahl D."/>
            <person name="Arkin A."/>
            <person name="Dehal P."/>
            <person name="Hazen T."/>
            <person name="Woyke T."/>
        </authorList>
    </citation>
    <scope>NUCLEOTIDE SEQUENCE [LARGE SCALE GENOMIC DNA]</scope>
    <source>
        <strain evidence="2">U5L</strain>
    </source>
</reference>
<protein>
    <submittedName>
        <fullName evidence="2">Uncharacterized protein</fullName>
    </submittedName>
</protein>
<dbReference type="Gene3D" id="3.90.10.10">
    <property type="entry name" value="Cytochrome C3"/>
    <property type="match status" value="2"/>
</dbReference>
<dbReference type="CDD" id="cd08168">
    <property type="entry name" value="Cytochrom_C3"/>
    <property type="match status" value="1"/>
</dbReference>
<dbReference type="STRING" id="596152.DesU5LDRAFT_2589"/>
<keyword evidence="1" id="KW-0812">Transmembrane</keyword>
<dbReference type="PANTHER" id="PTHR39425:SF1">
    <property type="entry name" value="CYTOCHROME C7-LIKE DOMAIN-CONTAINING PROTEIN"/>
    <property type="match status" value="1"/>
</dbReference>
<evidence type="ECO:0000256" key="1">
    <source>
        <dbReference type="SAM" id="Phobius"/>
    </source>
</evidence>
<sequence>MTAEHKPPASPGKLSLIGQWSLAGLALAVFCLTWWAWHAIPEAPLGPAQPIPFSHRVHVGVKHLSCLLCHNTVQAGPRAGIPPVETCMLCHSRVIITYPYIKLLRSHYYDNTPLLWNRVNELPDFVKFNHSQHINRSVDCGHCHGNVREMDRIKQPQLFTMGFCMKCHKAYNATHDCFTCHR</sequence>
<organism evidence="2">
    <name type="scientific">Desulfovibrio sp. U5L</name>
    <dbReference type="NCBI Taxonomy" id="596152"/>
    <lineage>
        <taxon>Bacteria</taxon>
        <taxon>Pseudomonadati</taxon>
        <taxon>Thermodesulfobacteriota</taxon>
        <taxon>Desulfovibrionia</taxon>
        <taxon>Desulfovibrionales</taxon>
        <taxon>Desulfovibrionaceae</taxon>
        <taxon>Desulfovibrio</taxon>
    </lineage>
</organism>
<name>I2Q389_9BACT</name>
<keyword evidence="1" id="KW-0472">Membrane</keyword>
<evidence type="ECO:0000313" key="2">
    <source>
        <dbReference type="EMBL" id="EIG54245.1"/>
    </source>
</evidence>
<dbReference type="InterPro" id="IPR036280">
    <property type="entry name" value="Multihaem_cyt_sf"/>
</dbReference>
<dbReference type="HOGENOM" id="CLU_077373_1_0_7"/>
<dbReference type="SUPFAM" id="SSF48695">
    <property type="entry name" value="Multiheme cytochromes"/>
    <property type="match status" value="1"/>
</dbReference>
<dbReference type="AlphaFoldDB" id="I2Q389"/>
<accession>I2Q389</accession>
<dbReference type="EMBL" id="JH600068">
    <property type="protein sequence ID" value="EIG54245.1"/>
    <property type="molecule type" value="Genomic_DNA"/>
</dbReference>
<dbReference type="PANTHER" id="PTHR39425">
    <property type="entry name" value="LIPOPROTEIN CYTOCHROME C"/>
    <property type="match status" value="1"/>
</dbReference>
<proteinExistence type="predicted"/>
<dbReference type="eggNOG" id="COG3303">
    <property type="taxonomic scope" value="Bacteria"/>
</dbReference>
<feature type="transmembrane region" description="Helical" evidence="1">
    <location>
        <begin position="20"/>
        <end position="37"/>
    </location>
</feature>
<keyword evidence="1" id="KW-1133">Transmembrane helix</keyword>